<keyword evidence="3" id="KW-1185">Reference proteome</keyword>
<keyword evidence="1" id="KW-0812">Transmembrane</keyword>
<reference evidence="2 3" key="1">
    <citation type="submission" date="2018-11" db="EMBL/GenBank/DDBJ databases">
        <authorList>
            <consortium name="Pathogen Informatics"/>
        </authorList>
    </citation>
    <scope>NUCLEOTIDE SEQUENCE [LARGE SCALE GENOMIC DNA]</scope>
</reference>
<feature type="transmembrane region" description="Helical" evidence="1">
    <location>
        <begin position="42"/>
        <end position="61"/>
    </location>
</feature>
<name>A0A3P7MM80_DIBLA</name>
<protein>
    <submittedName>
        <fullName evidence="2">Uncharacterized protein</fullName>
    </submittedName>
</protein>
<sequence length="150" mass="17151">MPDHSLRSVCSYRLVRPAKSVDEVSGSCVSSLRMKFSRTNQFIIILLGSAFFLFLAFVAISNGRGLLLHNRDFTPLPRVAENPYDQIGGKTSDTLERKSSYLVRQHARHLNSAFLAFTRRNEKQLRQRMSRFTSRIRHDLSTDPGIKLLP</sequence>
<dbReference type="Proteomes" id="UP000281553">
    <property type="component" value="Unassembled WGS sequence"/>
</dbReference>
<proteinExistence type="predicted"/>
<evidence type="ECO:0000313" key="3">
    <source>
        <dbReference type="Proteomes" id="UP000281553"/>
    </source>
</evidence>
<evidence type="ECO:0000313" key="2">
    <source>
        <dbReference type="EMBL" id="VDN24733.1"/>
    </source>
</evidence>
<accession>A0A3P7MM80</accession>
<dbReference type="AlphaFoldDB" id="A0A3P7MM80"/>
<keyword evidence="1" id="KW-0472">Membrane</keyword>
<dbReference type="EMBL" id="UYRU01074526">
    <property type="protein sequence ID" value="VDN24733.1"/>
    <property type="molecule type" value="Genomic_DNA"/>
</dbReference>
<gene>
    <name evidence="2" type="ORF">DILT_LOCUS14494</name>
</gene>
<keyword evidence="1" id="KW-1133">Transmembrane helix</keyword>
<organism evidence="2 3">
    <name type="scientific">Dibothriocephalus latus</name>
    <name type="common">Fish tapeworm</name>
    <name type="synonym">Diphyllobothrium latum</name>
    <dbReference type="NCBI Taxonomy" id="60516"/>
    <lineage>
        <taxon>Eukaryota</taxon>
        <taxon>Metazoa</taxon>
        <taxon>Spiralia</taxon>
        <taxon>Lophotrochozoa</taxon>
        <taxon>Platyhelminthes</taxon>
        <taxon>Cestoda</taxon>
        <taxon>Eucestoda</taxon>
        <taxon>Diphyllobothriidea</taxon>
        <taxon>Diphyllobothriidae</taxon>
        <taxon>Dibothriocephalus</taxon>
    </lineage>
</organism>
<evidence type="ECO:0000256" key="1">
    <source>
        <dbReference type="SAM" id="Phobius"/>
    </source>
</evidence>